<keyword evidence="1" id="KW-1133">Transmembrane helix</keyword>
<keyword evidence="3" id="KW-1185">Reference proteome</keyword>
<proteinExistence type="predicted"/>
<accession>A0A067L5F7</accession>
<keyword evidence="1" id="KW-0812">Transmembrane</keyword>
<evidence type="ECO:0000313" key="2">
    <source>
        <dbReference type="EMBL" id="KDP42473.1"/>
    </source>
</evidence>
<evidence type="ECO:0000313" key="3">
    <source>
        <dbReference type="Proteomes" id="UP000027138"/>
    </source>
</evidence>
<evidence type="ECO:0000256" key="1">
    <source>
        <dbReference type="SAM" id="Phobius"/>
    </source>
</evidence>
<dbReference type="Proteomes" id="UP000027138">
    <property type="component" value="Unassembled WGS sequence"/>
</dbReference>
<keyword evidence="1" id="KW-0472">Membrane</keyword>
<feature type="transmembrane region" description="Helical" evidence="1">
    <location>
        <begin position="6"/>
        <end position="22"/>
    </location>
</feature>
<gene>
    <name evidence="2" type="ORF">JCGZ_00270</name>
</gene>
<name>A0A067L5F7_JATCU</name>
<protein>
    <submittedName>
        <fullName evidence="2">Uncharacterized protein</fullName>
    </submittedName>
</protein>
<organism evidence="2 3">
    <name type="scientific">Jatropha curcas</name>
    <name type="common">Barbados nut</name>
    <dbReference type="NCBI Taxonomy" id="180498"/>
    <lineage>
        <taxon>Eukaryota</taxon>
        <taxon>Viridiplantae</taxon>
        <taxon>Streptophyta</taxon>
        <taxon>Embryophyta</taxon>
        <taxon>Tracheophyta</taxon>
        <taxon>Spermatophyta</taxon>
        <taxon>Magnoliopsida</taxon>
        <taxon>eudicotyledons</taxon>
        <taxon>Gunneridae</taxon>
        <taxon>Pentapetalae</taxon>
        <taxon>rosids</taxon>
        <taxon>fabids</taxon>
        <taxon>Malpighiales</taxon>
        <taxon>Euphorbiaceae</taxon>
        <taxon>Crotonoideae</taxon>
        <taxon>Jatropheae</taxon>
        <taxon>Jatropha</taxon>
    </lineage>
</organism>
<sequence length="149" mass="17779">MVVITGIISAAVGVISLFYNFSKDAYAYFHKKVQNSRSLDDNYAELYWKVDFLLRLRSDIEHIIHRRRIISPSIVKNWNNKVWKIDGEARNLFHKYKYTQQSWVLSRAKLSRKMAKLLEKANELEKDGNEFAKLLYDYHNPNNQQIRNR</sequence>
<dbReference type="EMBL" id="KK914298">
    <property type="protein sequence ID" value="KDP42473.1"/>
    <property type="molecule type" value="Genomic_DNA"/>
</dbReference>
<reference evidence="2 3" key="1">
    <citation type="journal article" date="2014" name="PLoS ONE">
        <title>Global Analysis of Gene Expression Profiles in Physic Nut (Jatropha curcas L.) Seedlings Exposed to Salt Stress.</title>
        <authorList>
            <person name="Zhang L."/>
            <person name="Zhang C."/>
            <person name="Wu P."/>
            <person name="Chen Y."/>
            <person name="Li M."/>
            <person name="Jiang H."/>
            <person name="Wu G."/>
        </authorList>
    </citation>
    <scope>NUCLEOTIDE SEQUENCE [LARGE SCALE GENOMIC DNA]</scope>
    <source>
        <strain evidence="3">cv. GZQX0401</strain>
        <tissue evidence="2">Young leaves</tissue>
    </source>
</reference>
<dbReference type="AlphaFoldDB" id="A0A067L5F7"/>